<feature type="region of interest" description="Disordered" evidence="1">
    <location>
        <begin position="1"/>
        <end position="24"/>
    </location>
</feature>
<dbReference type="OrthoDB" id="3434343at2759"/>
<evidence type="ECO:0000256" key="2">
    <source>
        <dbReference type="SAM" id="Phobius"/>
    </source>
</evidence>
<sequence length="234" mass="26205">MPASKFRGPTEERMPIQNTKRSLPMPANASVSINEFLEAAVNVTAKLPSRGYHADNSFNPKSILFLVAWLLAFVNWIFSPRDIRDEIFRAIVKKNVAGDYITNRPRSTKNKGPSKKKSRTVDAHVNNKETPNIINIRVRGAKAIATFCYVFTTLALFSFPGIFVWSIVQAEIVFRSSVFIEQEGPRNVGQWGQCVGVALAAIAAVLDRLSGRTSVHIDIWTWHKVEEPPDAERP</sequence>
<dbReference type="Proteomes" id="UP000193144">
    <property type="component" value="Unassembled WGS sequence"/>
</dbReference>
<keyword evidence="2" id="KW-0812">Transmembrane</keyword>
<reference evidence="3 4" key="1">
    <citation type="submission" date="2016-07" db="EMBL/GenBank/DDBJ databases">
        <title>Pervasive Adenine N6-methylation of Active Genes in Fungi.</title>
        <authorList>
            <consortium name="DOE Joint Genome Institute"/>
            <person name="Mondo S.J."/>
            <person name="Dannebaum R.O."/>
            <person name="Kuo R.C."/>
            <person name="Labutti K."/>
            <person name="Haridas S."/>
            <person name="Kuo A."/>
            <person name="Salamov A."/>
            <person name="Ahrendt S.R."/>
            <person name="Lipzen A."/>
            <person name="Sullivan W."/>
            <person name="Andreopoulos W.B."/>
            <person name="Clum A."/>
            <person name="Lindquist E."/>
            <person name="Daum C."/>
            <person name="Ramamoorthy G.K."/>
            <person name="Gryganskyi A."/>
            <person name="Culley D."/>
            <person name="Magnuson J.K."/>
            <person name="James T.Y."/>
            <person name="O'Malley M.A."/>
            <person name="Stajich J.E."/>
            <person name="Spatafora J.W."/>
            <person name="Visel A."/>
            <person name="Grigoriev I.V."/>
        </authorList>
    </citation>
    <scope>NUCLEOTIDE SEQUENCE [LARGE SCALE GENOMIC DNA]</scope>
    <source>
        <strain evidence="3 4">CBS 115471</strain>
    </source>
</reference>
<name>A0A1Y1Y7B7_9PLEO</name>
<organism evidence="3 4">
    <name type="scientific">Clohesyomyces aquaticus</name>
    <dbReference type="NCBI Taxonomy" id="1231657"/>
    <lineage>
        <taxon>Eukaryota</taxon>
        <taxon>Fungi</taxon>
        <taxon>Dikarya</taxon>
        <taxon>Ascomycota</taxon>
        <taxon>Pezizomycotina</taxon>
        <taxon>Dothideomycetes</taxon>
        <taxon>Pleosporomycetidae</taxon>
        <taxon>Pleosporales</taxon>
        <taxon>Lindgomycetaceae</taxon>
        <taxon>Clohesyomyces</taxon>
    </lineage>
</organism>
<comment type="caution">
    <text evidence="3">The sequence shown here is derived from an EMBL/GenBank/DDBJ whole genome shotgun (WGS) entry which is preliminary data.</text>
</comment>
<dbReference type="EMBL" id="MCFA01000325">
    <property type="protein sequence ID" value="ORX93859.1"/>
    <property type="molecule type" value="Genomic_DNA"/>
</dbReference>
<feature type="transmembrane region" description="Helical" evidence="2">
    <location>
        <begin position="147"/>
        <end position="168"/>
    </location>
</feature>
<evidence type="ECO:0000313" key="3">
    <source>
        <dbReference type="EMBL" id="ORX93859.1"/>
    </source>
</evidence>
<protein>
    <submittedName>
        <fullName evidence="3">Uncharacterized protein</fullName>
    </submittedName>
</protein>
<feature type="compositionally biased region" description="Basic residues" evidence="1">
    <location>
        <begin position="106"/>
        <end position="118"/>
    </location>
</feature>
<keyword evidence="2" id="KW-0472">Membrane</keyword>
<evidence type="ECO:0000313" key="4">
    <source>
        <dbReference type="Proteomes" id="UP000193144"/>
    </source>
</evidence>
<keyword evidence="4" id="KW-1185">Reference proteome</keyword>
<feature type="region of interest" description="Disordered" evidence="1">
    <location>
        <begin position="102"/>
        <end position="121"/>
    </location>
</feature>
<gene>
    <name evidence="3" type="ORF">BCR34DRAFT_594576</name>
</gene>
<evidence type="ECO:0000256" key="1">
    <source>
        <dbReference type="SAM" id="MobiDB-lite"/>
    </source>
</evidence>
<dbReference type="AlphaFoldDB" id="A0A1Y1Y7B7"/>
<feature type="transmembrane region" description="Helical" evidence="2">
    <location>
        <begin position="62"/>
        <end position="79"/>
    </location>
</feature>
<proteinExistence type="predicted"/>
<keyword evidence="2" id="KW-1133">Transmembrane helix</keyword>
<accession>A0A1Y1Y7B7</accession>